<sequence>MKQTVYSVFKRIQQLSSNGTKDIQTIPPKNQDRINEYENYIRLADQHHKNFGGKKSLYRLIL</sequence>
<keyword evidence="1" id="KW-0614">Plasmid</keyword>
<dbReference type="Proteomes" id="UP000276953">
    <property type="component" value="Plasmid unnamed"/>
</dbReference>
<proteinExistence type="predicted"/>
<evidence type="ECO:0000313" key="1">
    <source>
        <dbReference type="EMBL" id="RTZ48486.1"/>
    </source>
</evidence>
<dbReference type="EMBL" id="RYFC01000002">
    <property type="protein sequence ID" value="RTZ48486.1"/>
    <property type="molecule type" value="Genomic_DNA"/>
</dbReference>
<organism evidence="1">
    <name type="scientific">Chryseobacterium arthrosphaerae</name>
    <dbReference type="NCBI Taxonomy" id="651561"/>
    <lineage>
        <taxon>Bacteria</taxon>
        <taxon>Pseudomonadati</taxon>
        <taxon>Bacteroidota</taxon>
        <taxon>Flavobacteriia</taxon>
        <taxon>Flavobacteriales</taxon>
        <taxon>Weeksellaceae</taxon>
        <taxon>Chryseobacterium group</taxon>
        <taxon>Chryseobacterium</taxon>
    </lineage>
</organism>
<accession>A0A3S0NN65</accession>
<protein>
    <submittedName>
        <fullName evidence="1">Uncharacterized protein</fullName>
    </submittedName>
</protein>
<comment type="caution">
    <text evidence="1">The sequence shown here is derived from an EMBL/GenBank/DDBJ whole genome shotgun (WGS) entry which is preliminary data.</text>
</comment>
<name>A0A3S0NN65_9FLAO</name>
<dbReference type="AlphaFoldDB" id="A0A3S0NN65"/>
<geneLocation type="plasmid" evidence="1">
    <name>unnamed</name>
</geneLocation>
<gene>
    <name evidence="1" type="ORF">EJ377_13190</name>
</gene>
<reference evidence="1" key="1">
    <citation type="submission" date="2018-12" db="EMBL/GenBank/DDBJ databases">
        <title>Draft Genome Sequence of Chryseobacterium arthrosphaerae strain ED882-96 Isolated from the Blood of a Patient with Liver Cirrhosis in Taiwan.</title>
        <authorList>
            <person name="Lin J.-N."/>
            <person name="Lai C.-H."/>
            <person name="Yang C.-H."/>
            <person name="Huang Y.-H."/>
        </authorList>
    </citation>
    <scope>NUCLEOTIDE SEQUENCE [LARGE SCALE GENOMIC DNA]</scope>
    <source>
        <strain evidence="1">ED882-96</strain>
        <plasmid evidence="1">unnamed</plasmid>
    </source>
</reference>